<name>A0ABX2ACX6_9PROT</name>
<sequence>METTRNMRLAAERMNVTVAAVSKACIEIETILGGKLFERKLGMLIPTQLCTRMLTAGRKIDAELNRLTADLSGVDGGLHGTIRIGFQAPPLQNRLSRWIASIKNESPFLNVICEYGMRRPLMMGVEAGLFDLIFVDLLQVESWPRLQSMQLCAQICVVRDNDTYIPFSEVLRRWPEFVNRLWMLPMRGLALRERFDAMLATHGLPPPSITIEVNSPFGLQCIHEATNALLICADPKQAPMRLNTGHRQLHNELYMHFGMIWARDRSMKEATRHVLEIIMGDMNG</sequence>
<dbReference type="InterPro" id="IPR036388">
    <property type="entry name" value="WH-like_DNA-bd_sf"/>
</dbReference>
<dbReference type="PANTHER" id="PTHR30126">
    <property type="entry name" value="HTH-TYPE TRANSCRIPTIONAL REGULATOR"/>
    <property type="match status" value="1"/>
</dbReference>
<feature type="domain" description="HTH lysR-type" evidence="5">
    <location>
        <begin position="1"/>
        <end position="47"/>
    </location>
</feature>
<dbReference type="SUPFAM" id="SSF53850">
    <property type="entry name" value="Periplasmic binding protein-like II"/>
    <property type="match status" value="1"/>
</dbReference>
<evidence type="ECO:0000313" key="6">
    <source>
        <dbReference type="EMBL" id="NPC65585.1"/>
    </source>
</evidence>
<dbReference type="Proteomes" id="UP000623090">
    <property type="component" value="Unassembled WGS sequence"/>
</dbReference>
<comment type="caution">
    <text evidence="6">The sequence shown here is derived from an EMBL/GenBank/DDBJ whole genome shotgun (WGS) entry which is preliminary data.</text>
</comment>
<evidence type="ECO:0000256" key="4">
    <source>
        <dbReference type="ARBA" id="ARBA00023163"/>
    </source>
</evidence>
<dbReference type="Gene3D" id="3.40.190.10">
    <property type="entry name" value="Periplasmic binding protein-like II"/>
    <property type="match status" value="1"/>
</dbReference>
<dbReference type="SUPFAM" id="SSF46785">
    <property type="entry name" value="Winged helix' DNA-binding domain"/>
    <property type="match status" value="1"/>
</dbReference>
<protein>
    <submittedName>
        <fullName evidence="6">LysR family transcriptional regulator</fullName>
    </submittedName>
</protein>
<keyword evidence="2" id="KW-0805">Transcription regulation</keyword>
<evidence type="ECO:0000256" key="3">
    <source>
        <dbReference type="ARBA" id="ARBA00023125"/>
    </source>
</evidence>
<comment type="similarity">
    <text evidence="1">Belongs to the LysR transcriptional regulatory family.</text>
</comment>
<evidence type="ECO:0000256" key="1">
    <source>
        <dbReference type="ARBA" id="ARBA00009437"/>
    </source>
</evidence>
<dbReference type="InterPro" id="IPR000847">
    <property type="entry name" value="LysR_HTH_N"/>
</dbReference>
<dbReference type="PANTHER" id="PTHR30126:SF39">
    <property type="entry name" value="HTH-TYPE TRANSCRIPTIONAL REGULATOR CYSL"/>
    <property type="match status" value="1"/>
</dbReference>
<dbReference type="InterPro" id="IPR005119">
    <property type="entry name" value="LysR_subst-bd"/>
</dbReference>
<dbReference type="InterPro" id="IPR036390">
    <property type="entry name" value="WH_DNA-bd_sf"/>
</dbReference>
<dbReference type="EMBL" id="JABJWC010000006">
    <property type="protein sequence ID" value="NPC65585.1"/>
    <property type="molecule type" value="Genomic_DNA"/>
</dbReference>
<dbReference type="Pfam" id="PF03466">
    <property type="entry name" value="LysR_substrate"/>
    <property type="match status" value="1"/>
</dbReference>
<accession>A0ABX2ACX6</accession>
<gene>
    <name evidence="6" type="ORF">HNW77_04035</name>
</gene>
<dbReference type="Gene3D" id="1.10.10.10">
    <property type="entry name" value="Winged helix-like DNA-binding domain superfamily/Winged helix DNA-binding domain"/>
    <property type="match status" value="1"/>
</dbReference>
<evidence type="ECO:0000313" key="7">
    <source>
        <dbReference type="Proteomes" id="UP000623090"/>
    </source>
</evidence>
<evidence type="ECO:0000256" key="2">
    <source>
        <dbReference type="ARBA" id="ARBA00023015"/>
    </source>
</evidence>
<evidence type="ECO:0000259" key="5">
    <source>
        <dbReference type="PROSITE" id="PS50931"/>
    </source>
</evidence>
<keyword evidence="7" id="KW-1185">Reference proteome</keyword>
<keyword evidence="4" id="KW-0804">Transcription</keyword>
<dbReference type="PROSITE" id="PS50931">
    <property type="entry name" value="HTH_LYSR"/>
    <property type="match status" value="1"/>
</dbReference>
<proteinExistence type="inferred from homology"/>
<keyword evidence="3" id="KW-0238">DNA-binding</keyword>
<organism evidence="6 7">
    <name type="scientific">Komagataeibacter melomenusus</name>
    <dbReference type="NCBI Taxonomy" id="2766578"/>
    <lineage>
        <taxon>Bacteria</taxon>
        <taxon>Pseudomonadati</taxon>
        <taxon>Pseudomonadota</taxon>
        <taxon>Alphaproteobacteria</taxon>
        <taxon>Acetobacterales</taxon>
        <taxon>Acetobacteraceae</taxon>
        <taxon>Komagataeibacter</taxon>
    </lineage>
</organism>
<dbReference type="Pfam" id="PF00126">
    <property type="entry name" value="HTH_1"/>
    <property type="match status" value="1"/>
</dbReference>
<reference evidence="6 7" key="1">
    <citation type="journal article" date="2020" name="Microorganisms">
        <title>Description of Komagataeibacter melaceti sp. nov. and Komagataeibacter melomenusus sp. nov. Isolated from Apple Cider Vinegar.</title>
        <authorList>
            <person name="Maric L."/>
            <person name="Cleenwerck I."/>
            <person name="Accetto T."/>
            <person name="Vandamme P."/>
            <person name="Trcek J."/>
        </authorList>
    </citation>
    <scope>NUCLEOTIDE SEQUENCE [LARGE SCALE GENOMIC DNA]</scope>
    <source>
        <strain evidence="6 7">AV436</strain>
    </source>
</reference>